<gene>
    <name evidence="2" type="ORF">DPMN_100786</name>
</gene>
<keyword evidence="3" id="KW-1185">Reference proteome</keyword>
<comment type="caution">
    <text evidence="2">The sequence shown here is derived from an EMBL/GenBank/DDBJ whole genome shotgun (WGS) entry which is preliminary data.</text>
</comment>
<reference evidence="2" key="1">
    <citation type="journal article" date="2019" name="bioRxiv">
        <title>The Genome of the Zebra Mussel, Dreissena polymorpha: A Resource for Invasive Species Research.</title>
        <authorList>
            <person name="McCartney M.A."/>
            <person name="Auch B."/>
            <person name="Kono T."/>
            <person name="Mallez S."/>
            <person name="Zhang Y."/>
            <person name="Obille A."/>
            <person name="Becker A."/>
            <person name="Abrahante J.E."/>
            <person name="Garbe J."/>
            <person name="Badalamenti J.P."/>
            <person name="Herman A."/>
            <person name="Mangelson H."/>
            <person name="Liachko I."/>
            <person name="Sullivan S."/>
            <person name="Sone E.D."/>
            <person name="Koren S."/>
            <person name="Silverstein K.A.T."/>
            <person name="Beckman K.B."/>
            <person name="Gohl D.M."/>
        </authorList>
    </citation>
    <scope>NUCLEOTIDE SEQUENCE</scope>
    <source>
        <strain evidence="2">Duluth1</strain>
        <tissue evidence="2">Whole animal</tissue>
    </source>
</reference>
<dbReference type="Pfam" id="PF23774">
    <property type="entry name" value="TPR_GEMI5"/>
    <property type="match status" value="1"/>
</dbReference>
<protein>
    <recommendedName>
        <fullName evidence="1">Gem-associated protein 5 TPR domain-containing protein</fullName>
    </recommendedName>
</protein>
<evidence type="ECO:0000313" key="3">
    <source>
        <dbReference type="Proteomes" id="UP000828390"/>
    </source>
</evidence>
<sequence>MDYFYQLEVWKGNISGALRVARQRDELSDWLVAMAPMGKSLRVAMLCDDFFDWLVMMALKR</sequence>
<organism evidence="2 3">
    <name type="scientific">Dreissena polymorpha</name>
    <name type="common">Zebra mussel</name>
    <name type="synonym">Mytilus polymorpha</name>
    <dbReference type="NCBI Taxonomy" id="45954"/>
    <lineage>
        <taxon>Eukaryota</taxon>
        <taxon>Metazoa</taxon>
        <taxon>Spiralia</taxon>
        <taxon>Lophotrochozoa</taxon>
        <taxon>Mollusca</taxon>
        <taxon>Bivalvia</taxon>
        <taxon>Autobranchia</taxon>
        <taxon>Heteroconchia</taxon>
        <taxon>Euheterodonta</taxon>
        <taxon>Imparidentia</taxon>
        <taxon>Neoheterodontei</taxon>
        <taxon>Myida</taxon>
        <taxon>Dreissenoidea</taxon>
        <taxon>Dreissenidae</taxon>
        <taxon>Dreissena</taxon>
    </lineage>
</organism>
<reference evidence="2" key="2">
    <citation type="submission" date="2020-11" db="EMBL/GenBank/DDBJ databases">
        <authorList>
            <person name="McCartney M.A."/>
            <person name="Auch B."/>
            <person name="Kono T."/>
            <person name="Mallez S."/>
            <person name="Becker A."/>
            <person name="Gohl D.M."/>
            <person name="Silverstein K.A.T."/>
            <person name="Koren S."/>
            <person name="Bechman K.B."/>
            <person name="Herman A."/>
            <person name="Abrahante J.E."/>
            <person name="Garbe J."/>
        </authorList>
    </citation>
    <scope>NUCLEOTIDE SEQUENCE</scope>
    <source>
        <strain evidence="2">Duluth1</strain>
        <tissue evidence="2">Whole animal</tissue>
    </source>
</reference>
<dbReference type="AlphaFoldDB" id="A0A9D4R7R3"/>
<dbReference type="InterPro" id="IPR056421">
    <property type="entry name" value="TPR_GEMI5"/>
</dbReference>
<name>A0A9D4R7R3_DREPO</name>
<accession>A0A9D4R7R3</accession>
<evidence type="ECO:0000313" key="2">
    <source>
        <dbReference type="EMBL" id="KAH3858166.1"/>
    </source>
</evidence>
<evidence type="ECO:0000259" key="1">
    <source>
        <dbReference type="Pfam" id="PF23774"/>
    </source>
</evidence>
<dbReference type="EMBL" id="JAIWYP010000003">
    <property type="protein sequence ID" value="KAH3858166.1"/>
    <property type="molecule type" value="Genomic_DNA"/>
</dbReference>
<dbReference type="Proteomes" id="UP000828390">
    <property type="component" value="Unassembled WGS sequence"/>
</dbReference>
<proteinExistence type="predicted"/>
<feature type="domain" description="Gem-associated protein 5 TPR" evidence="1">
    <location>
        <begin position="2"/>
        <end position="40"/>
    </location>
</feature>